<accession>A0A6I4NSE5</accession>
<dbReference type="Pfam" id="PF10974">
    <property type="entry name" value="DUF2804"/>
    <property type="match status" value="1"/>
</dbReference>
<protein>
    <submittedName>
        <fullName evidence="1">DUF2804 family protein</fullName>
    </submittedName>
</protein>
<keyword evidence="2" id="KW-1185">Reference proteome</keyword>
<comment type="caution">
    <text evidence="1">The sequence shown here is derived from an EMBL/GenBank/DDBJ whole genome shotgun (WGS) entry which is preliminary data.</text>
</comment>
<dbReference type="InterPro" id="IPR021243">
    <property type="entry name" value="DUF2804"/>
</dbReference>
<dbReference type="PANTHER" id="PTHR35868">
    <property type="entry name" value="DUF2804 DOMAIN-CONTAINING PROTEIN-RELATED"/>
    <property type="match status" value="1"/>
</dbReference>
<dbReference type="EMBL" id="WSTA01000003">
    <property type="protein sequence ID" value="MWB97173.1"/>
    <property type="molecule type" value="Genomic_DNA"/>
</dbReference>
<dbReference type="RefSeq" id="WP_160422452.1">
    <property type="nucleotide sequence ID" value="NZ_WSTA01000003.1"/>
</dbReference>
<organism evidence="1 2">
    <name type="scientific">Agromyces seonyuensis</name>
    <dbReference type="NCBI Taxonomy" id="2662446"/>
    <lineage>
        <taxon>Bacteria</taxon>
        <taxon>Bacillati</taxon>
        <taxon>Actinomycetota</taxon>
        <taxon>Actinomycetes</taxon>
        <taxon>Micrococcales</taxon>
        <taxon>Microbacteriaceae</taxon>
        <taxon>Agromyces</taxon>
    </lineage>
</organism>
<dbReference type="AlphaFoldDB" id="A0A6I4NSE5"/>
<reference evidence="1 2" key="1">
    <citation type="submission" date="2019-12" db="EMBL/GenBank/DDBJ databases">
        <authorList>
            <person name="Kim Y.S."/>
        </authorList>
    </citation>
    <scope>NUCLEOTIDE SEQUENCE [LARGE SCALE GENOMIC DNA]</scope>
    <source>
        <strain evidence="1 2">MMS17-SY077</strain>
    </source>
</reference>
<gene>
    <name evidence="1" type="ORF">GB864_01160</name>
</gene>
<dbReference type="Proteomes" id="UP000438182">
    <property type="component" value="Unassembled WGS sequence"/>
</dbReference>
<evidence type="ECO:0000313" key="2">
    <source>
        <dbReference type="Proteomes" id="UP000438182"/>
    </source>
</evidence>
<proteinExistence type="predicted"/>
<name>A0A6I4NSE5_9MICO</name>
<dbReference type="PANTHER" id="PTHR35868:SF3">
    <property type="entry name" value="DUF2804 DOMAIN-CONTAINING PROTEIN"/>
    <property type="match status" value="1"/>
</dbReference>
<evidence type="ECO:0000313" key="1">
    <source>
        <dbReference type="EMBL" id="MWB97173.1"/>
    </source>
</evidence>
<sequence>MPSSVPPEPPRPASERELTAPVALLGDDGRLNPDAVGWSRAPLHDTSGIGRGRRGRMRNKRWEYWAVTTPTHIVAVTVSHLDYAALCSVYLYDRASKLELDRTVVAPLGRGVELPASFGAGPAKASVKGLRAEFAEIDGGHRLVAETDRVRLDVLAELPDRHESLSVVVPWSADRFQYTVKDVARPARGTIAVDGDVHTLPAGRSWAVLDHGRGRWPYRIDWKWGAASGVEQGRRIGLQFGGLWTDGTGSTENGLQLDGRMHKISTALEWTCSADDWSAPWSIRGERVALEFTPFHVRESTMNLGLVANDTRQAFGHYRGTVVADDGEVVPVGHLLGWAEYVRNRW</sequence>